<sequence length="345" mass="37586">MLQSIWIGTAILALISIGVMIALMVRRWFIDAGKANDAVLQKQLRQSLMEFTAAHDEDALSEALSQFPAPLVIEVCFQFVEVLRGDDREQIVRVLAAAGYPDEIRRQLLNGQEAQKLSAIERLTSFPYQDTRKALLAALNDRKREVRIAASIALARLDALPPLAETIDRIGFRGQRSRRLIELFRSVPTDRSDELIALATNRDLPDFVRAAAVDALGHTGQFGYIAEIEALLADPHTEVQAAVIRALGLIGHPRSADTLLAALDNPSWEVRLEAASAAGRLGLSAANGGLARLLNDDEWIVRYTAAKSLSALGDEGQQTLVALSQGPSSRTQRSAAVLLAEENRA</sequence>
<keyword evidence="1" id="KW-0677">Repeat</keyword>
<dbReference type="SUPFAM" id="SSF48371">
    <property type="entry name" value="ARM repeat"/>
    <property type="match status" value="1"/>
</dbReference>
<keyword evidence="2" id="KW-1133">Transmembrane helix</keyword>
<dbReference type="EMBL" id="JAGXTP010000001">
    <property type="protein sequence ID" value="MBS3848835.1"/>
    <property type="molecule type" value="Genomic_DNA"/>
</dbReference>
<dbReference type="RefSeq" id="WP_212658351.1">
    <property type="nucleotide sequence ID" value="NZ_JAGXTP010000001.1"/>
</dbReference>
<evidence type="ECO:0000313" key="3">
    <source>
        <dbReference type="EMBL" id="MBS3848835.1"/>
    </source>
</evidence>
<dbReference type="Proteomes" id="UP000678281">
    <property type="component" value="Unassembled WGS sequence"/>
</dbReference>
<dbReference type="SMART" id="SM00567">
    <property type="entry name" value="EZ_HEAT"/>
    <property type="match status" value="5"/>
</dbReference>
<evidence type="ECO:0000313" key="4">
    <source>
        <dbReference type="Proteomes" id="UP000678281"/>
    </source>
</evidence>
<dbReference type="AlphaFoldDB" id="A0A942EBF6"/>
<dbReference type="Pfam" id="PF02985">
    <property type="entry name" value="HEAT"/>
    <property type="match status" value="1"/>
</dbReference>
<keyword evidence="2" id="KW-0812">Transmembrane</keyword>
<protein>
    <submittedName>
        <fullName evidence="3">HEAT repeat domain-containing protein</fullName>
    </submittedName>
</protein>
<comment type="caution">
    <text evidence="3">The sequence shown here is derived from an EMBL/GenBank/DDBJ whole genome shotgun (WGS) entry which is preliminary data.</text>
</comment>
<dbReference type="Gene3D" id="1.25.10.10">
    <property type="entry name" value="Leucine-rich Repeat Variant"/>
    <property type="match status" value="1"/>
</dbReference>
<proteinExistence type="predicted"/>
<dbReference type="GO" id="GO:0016491">
    <property type="term" value="F:oxidoreductase activity"/>
    <property type="evidence" value="ECO:0007669"/>
    <property type="project" value="TreeGrafter"/>
</dbReference>
<dbReference type="Pfam" id="PF13646">
    <property type="entry name" value="HEAT_2"/>
    <property type="match status" value="1"/>
</dbReference>
<organism evidence="3 4">
    <name type="scientific">Devosia litorisediminis</name>
    <dbReference type="NCBI Taxonomy" id="2829817"/>
    <lineage>
        <taxon>Bacteria</taxon>
        <taxon>Pseudomonadati</taxon>
        <taxon>Pseudomonadota</taxon>
        <taxon>Alphaproteobacteria</taxon>
        <taxon>Hyphomicrobiales</taxon>
        <taxon>Devosiaceae</taxon>
        <taxon>Devosia</taxon>
    </lineage>
</organism>
<keyword evidence="4" id="KW-1185">Reference proteome</keyword>
<dbReference type="PANTHER" id="PTHR12697">
    <property type="entry name" value="PBS LYASE HEAT-LIKE PROTEIN"/>
    <property type="match status" value="1"/>
</dbReference>
<reference evidence="3" key="1">
    <citation type="submission" date="2021-04" db="EMBL/GenBank/DDBJ databases">
        <title>Devosia litorisediminis sp. nov., isolated from a sand dune.</title>
        <authorList>
            <person name="Park S."/>
            <person name="Yoon J.-H."/>
        </authorList>
    </citation>
    <scope>NUCLEOTIDE SEQUENCE</scope>
    <source>
        <strain evidence="3">BSSL-BM10</strain>
    </source>
</reference>
<feature type="transmembrane region" description="Helical" evidence="2">
    <location>
        <begin position="6"/>
        <end position="25"/>
    </location>
</feature>
<accession>A0A942EBF6</accession>
<gene>
    <name evidence="3" type="ORF">KD146_09045</name>
</gene>
<dbReference type="InterPro" id="IPR004155">
    <property type="entry name" value="PBS_lyase_HEAT"/>
</dbReference>
<dbReference type="InterPro" id="IPR011989">
    <property type="entry name" value="ARM-like"/>
</dbReference>
<name>A0A942EBF6_9HYPH</name>
<dbReference type="InterPro" id="IPR000357">
    <property type="entry name" value="HEAT"/>
</dbReference>
<evidence type="ECO:0000256" key="1">
    <source>
        <dbReference type="ARBA" id="ARBA00022737"/>
    </source>
</evidence>
<dbReference type="PANTHER" id="PTHR12697:SF38">
    <property type="entry name" value="PBS LYASE HEAT DOMAIN PROTEIN REPEAT-CONTAINING PROTEIN"/>
    <property type="match status" value="1"/>
</dbReference>
<evidence type="ECO:0000256" key="2">
    <source>
        <dbReference type="SAM" id="Phobius"/>
    </source>
</evidence>
<dbReference type="InterPro" id="IPR016024">
    <property type="entry name" value="ARM-type_fold"/>
</dbReference>
<keyword evidence="2" id="KW-0472">Membrane</keyword>